<dbReference type="EMBL" id="AONG01000003">
    <property type="protein sequence ID" value="KIQ71179.1"/>
    <property type="molecule type" value="Genomic_DNA"/>
</dbReference>
<evidence type="ECO:0000256" key="17">
    <source>
        <dbReference type="SAM" id="MobiDB-lite"/>
    </source>
</evidence>
<dbReference type="HAMAP" id="MF_00052_B">
    <property type="entry name" value="RNase_HII_B"/>
    <property type="match status" value="1"/>
</dbReference>
<keyword evidence="13 14" id="KW-0464">Manganese</keyword>
<gene>
    <name evidence="14" type="primary">rnhB</name>
    <name evidence="19" type="ORF">Wenmar_00558</name>
</gene>
<dbReference type="GO" id="GO:0030145">
    <property type="term" value="F:manganese ion binding"/>
    <property type="evidence" value="ECO:0007669"/>
    <property type="project" value="UniProtKB-UniRule"/>
</dbReference>
<dbReference type="GO" id="GO:0043137">
    <property type="term" value="P:DNA replication, removal of RNA primer"/>
    <property type="evidence" value="ECO:0007669"/>
    <property type="project" value="TreeGrafter"/>
</dbReference>
<evidence type="ECO:0000256" key="7">
    <source>
        <dbReference type="ARBA" id="ARBA00019179"/>
    </source>
</evidence>
<dbReference type="Proteomes" id="UP000035100">
    <property type="component" value="Unassembled WGS sequence"/>
</dbReference>
<evidence type="ECO:0000256" key="12">
    <source>
        <dbReference type="ARBA" id="ARBA00022801"/>
    </source>
</evidence>
<evidence type="ECO:0000256" key="5">
    <source>
        <dbReference type="ARBA" id="ARBA00007383"/>
    </source>
</evidence>
<dbReference type="PANTHER" id="PTHR10954">
    <property type="entry name" value="RIBONUCLEASE H2 SUBUNIT A"/>
    <property type="match status" value="1"/>
</dbReference>
<proteinExistence type="inferred from homology"/>
<evidence type="ECO:0000256" key="4">
    <source>
        <dbReference type="ARBA" id="ARBA00004496"/>
    </source>
</evidence>
<dbReference type="InterPro" id="IPR001352">
    <property type="entry name" value="RNase_HII/HIII"/>
</dbReference>
<dbReference type="PANTHER" id="PTHR10954:SF18">
    <property type="entry name" value="RIBONUCLEASE HII"/>
    <property type="match status" value="1"/>
</dbReference>
<keyword evidence="10 14" id="KW-0479">Metal-binding</keyword>
<dbReference type="InterPro" id="IPR024567">
    <property type="entry name" value="RNase_HII/HIII_dom"/>
</dbReference>
<dbReference type="GO" id="GO:0004523">
    <property type="term" value="F:RNA-DNA hybrid ribonuclease activity"/>
    <property type="evidence" value="ECO:0007669"/>
    <property type="project" value="UniProtKB-UniRule"/>
</dbReference>
<evidence type="ECO:0000256" key="2">
    <source>
        <dbReference type="ARBA" id="ARBA00001946"/>
    </source>
</evidence>
<dbReference type="SUPFAM" id="SSF53098">
    <property type="entry name" value="Ribonuclease H-like"/>
    <property type="match status" value="1"/>
</dbReference>
<dbReference type="Gene3D" id="3.30.420.10">
    <property type="entry name" value="Ribonuclease H-like superfamily/Ribonuclease H"/>
    <property type="match status" value="1"/>
</dbReference>
<keyword evidence="12 14" id="KW-0378">Hydrolase</keyword>
<evidence type="ECO:0000256" key="6">
    <source>
        <dbReference type="ARBA" id="ARBA00012180"/>
    </source>
</evidence>
<dbReference type="GO" id="GO:0006298">
    <property type="term" value="P:mismatch repair"/>
    <property type="evidence" value="ECO:0007669"/>
    <property type="project" value="TreeGrafter"/>
</dbReference>
<evidence type="ECO:0000256" key="8">
    <source>
        <dbReference type="ARBA" id="ARBA00022490"/>
    </source>
</evidence>
<evidence type="ECO:0000256" key="13">
    <source>
        <dbReference type="ARBA" id="ARBA00023211"/>
    </source>
</evidence>
<dbReference type="eggNOG" id="COG0164">
    <property type="taxonomic scope" value="Bacteria"/>
</dbReference>
<comment type="function">
    <text evidence="3 14 16">Endonuclease that specifically degrades the RNA of RNA-DNA hybrids.</text>
</comment>
<feature type="binding site" evidence="14 15">
    <location>
        <position position="45"/>
    </location>
    <ligand>
        <name>a divalent metal cation</name>
        <dbReference type="ChEBI" id="CHEBI:60240"/>
    </ligand>
</feature>
<dbReference type="GO" id="GO:0032299">
    <property type="term" value="C:ribonuclease H2 complex"/>
    <property type="evidence" value="ECO:0007669"/>
    <property type="project" value="TreeGrafter"/>
</dbReference>
<reference evidence="19 20" key="1">
    <citation type="submission" date="2013-01" db="EMBL/GenBank/DDBJ databases">
        <authorList>
            <person name="Fiebig A."/>
            <person name="Goeker M."/>
            <person name="Klenk H.-P.P."/>
        </authorList>
    </citation>
    <scope>NUCLEOTIDE SEQUENCE [LARGE SCALE GENOMIC DNA]</scope>
    <source>
        <strain evidence="19 20">DSM 24838</strain>
    </source>
</reference>
<dbReference type="NCBIfam" id="NF000595">
    <property type="entry name" value="PRK00015.1-3"/>
    <property type="match status" value="1"/>
</dbReference>
<dbReference type="Pfam" id="PF01351">
    <property type="entry name" value="RNase_HII"/>
    <property type="match status" value="1"/>
</dbReference>
<evidence type="ECO:0000256" key="3">
    <source>
        <dbReference type="ARBA" id="ARBA00004065"/>
    </source>
</evidence>
<keyword evidence="8 14" id="KW-0963">Cytoplasm</keyword>
<comment type="subcellular location">
    <subcellularLocation>
        <location evidence="4 14">Cytoplasm</location>
    </subcellularLocation>
</comment>
<feature type="region of interest" description="Disordered" evidence="17">
    <location>
        <begin position="1"/>
        <end position="22"/>
    </location>
</feature>
<name>A0A0D0Q9T6_9RHOB</name>
<evidence type="ECO:0000259" key="18">
    <source>
        <dbReference type="PROSITE" id="PS51975"/>
    </source>
</evidence>
<sequence length="230" mass="24523">MNPAPGFRKKGPSPPRDTPEPIVPDYAFEAAALARGARRVAGVDEAGRGPLAGPVVAAAVVLEVGAIPEGLADSKTLPAARREALYDLILARAEVGVGVATVEEIDEINILRASHVAMVRALRALPSLPCHALIDGNMIPRDMVCAAEAVVKGDGRCLSVAAASIVAKTWRDRIMVDLAQQHPGYGWETNVGYGTECHREALQRLGPTPHHRRSFKPVHNILYQAEIVTS</sequence>
<comment type="similarity">
    <text evidence="5 14 16">Belongs to the RNase HII family.</text>
</comment>
<evidence type="ECO:0000256" key="14">
    <source>
        <dbReference type="HAMAP-Rule" id="MF_00052"/>
    </source>
</evidence>
<dbReference type="GO" id="GO:0003723">
    <property type="term" value="F:RNA binding"/>
    <property type="evidence" value="ECO:0007669"/>
    <property type="project" value="UniProtKB-UniRule"/>
</dbReference>
<feature type="domain" description="RNase H type-2" evidence="18">
    <location>
        <begin position="38"/>
        <end position="227"/>
    </location>
</feature>
<evidence type="ECO:0000313" key="20">
    <source>
        <dbReference type="Proteomes" id="UP000035100"/>
    </source>
</evidence>
<protein>
    <recommendedName>
        <fullName evidence="7 14">Ribonuclease HII</fullName>
        <shortName evidence="14">RNase HII</shortName>
        <ecNumber evidence="6 14">3.1.26.4</ecNumber>
    </recommendedName>
</protein>
<evidence type="ECO:0000256" key="1">
    <source>
        <dbReference type="ARBA" id="ARBA00000077"/>
    </source>
</evidence>
<evidence type="ECO:0000256" key="9">
    <source>
        <dbReference type="ARBA" id="ARBA00022722"/>
    </source>
</evidence>
<keyword evidence="11 14" id="KW-0255">Endonuclease</keyword>
<dbReference type="CDD" id="cd07182">
    <property type="entry name" value="RNase_HII_bacteria_HII_like"/>
    <property type="match status" value="1"/>
</dbReference>
<comment type="catalytic activity">
    <reaction evidence="1 14 15 16">
        <text>Endonucleolytic cleavage to 5'-phosphomonoester.</text>
        <dbReference type="EC" id="3.1.26.4"/>
    </reaction>
</comment>
<organism evidence="19 20">
    <name type="scientific">Wenxinia marina DSM 24838</name>
    <dbReference type="NCBI Taxonomy" id="1123501"/>
    <lineage>
        <taxon>Bacteria</taxon>
        <taxon>Pseudomonadati</taxon>
        <taxon>Pseudomonadota</taxon>
        <taxon>Alphaproteobacteria</taxon>
        <taxon>Rhodobacterales</taxon>
        <taxon>Roseobacteraceae</taxon>
        <taxon>Wenxinia</taxon>
    </lineage>
</organism>
<dbReference type="InterPro" id="IPR036397">
    <property type="entry name" value="RNaseH_sf"/>
</dbReference>
<dbReference type="PATRIC" id="fig|1123501.6.peg.618"/>
<dbReference type="PROSITE" id="PS51975">
    <property type="entry name" value="RNASE_H_2"/>
    <property type="match status" value="1"/>
</dbReference>
<accession>A0A0D0Q9T6</accession>
<evidence type="ECO:0000256" key="15">
    <source>
        <dbReference type="PROSITE-ProRule" id="PRU01319"/>
    </source>
</evidence>
<keyword evidence="20" id="KW-1185">Reference proteome</keyword>
<dbReference type="InterPro" id="IPR012337">
    <property type="entry name" value="RNaseH-like_sf"/>
</dbReference>
<evidence type="ECO:0000256" key="16">
    <source>
        <dbReference type="RuleBase" id="RU003515"/>
    </source>
</evidence>
<evidence type="ECO:0000256" key="11">
    <source>
        <dbReference type="ARBA" id="ARBA00022759"/>
    </source>
</evidence>
<feature type="binding site" evidence="14 15">
    <location>
        <position position="135"/>
    </location>
    <ligand>
        <name>a divalent metal cation</name>
        <dbReference type="ChEBI" id="CHEBI:60240"/>
    </ligand>
</feature>
<dbReference type="EC" id="3.1.26.4" evidence="6 14"/>
<evidence type="ECO:0000313" key="19">
    <source>
        <dbReference type="EMBL" id="KIQ71179.1"/>
    </source>
</evidence>
<comment type="cofactor">
    <cofactor evidence="14 15">
        <name>Mn(2+)</name>
        <dbReference type="ChEBI" id="CHEBI:29035"/>
    </cofactor>
    <cofactor evidence="14 15">
        <name>Mg(2+)</name>
        <dbReference type="ChEBI" id="CHEBI:18420"/>
    </cofactor>
    <text evidence="14 15">Manganese or magnesium. Binds 1 divalent metal ion per monomer in the absence of substrate. May bind a second metal ion after substrate binding.</text>
</comment>
<dbReference type="OrthoDB" id="9803420at2"/>
<dbReference type="AlphaFoldDB" id="A0A0D0Q9T6"/>
<keyword evidence="9 14" id="KW-0540">Nuclease</keyword>
<evidence type="ECO:0000256" key="10">
    <source>
        <dbReference type="ARBA" id="ARBA00022723"/>
    </source>
</evidence>
<dbReference type="InterPro" id="IPR022898">
    <property type="entry name" value="RNase_HII"/>
</dbReference>
<comment type="caution">
    <text evidence="19">The sequence shown here is derived from an EMBL/GenBank/DDBJ whole genome shotgun (WGS) entry which is preliminary data.</text>
</comment>
<comment type="cofactor">
    <cofactor evidence="2">
        <name>Mg(2+)</name>
        <dbReference type="ChEBI" id="CHEBI:18420"/>
    </cofactor>
</comment>
<feature type="binding site" evidence="14 15">
    <location>
        <position position="44"/>
    </location>
    <ligand>
        <name>a divalent metal cation</name>
        <dbReference type="ChEBI" id="CHEBI:60240"/>
    </ligand>
</feature>
<dbReference type="STRING" id="1123501.Wenmar_00558"/>
<dbReference type="GO" id="GO:0005737">
    <property type="term" value="C:cytoplasm"/>
    <property type="evidence" value="ECO:0007669"/>
    <property type="project" value="UniProtKB-SubCell"/>
</dbReference>